<protein>
    <submittedName>
        <fullName evidence="1">Uncharacterized protein (DUF2336 family)</fullName>
    </submittedName>
</protein>
<dbReference type="AlphaFoldDB" id="A0A7W9FF13"/>
<dbReference type="Proteomes" id="UP000545037">
    <property type="component" value="Unassembled WGS sequence"/>
</dbReference>
<comment type="caution">
    <text evidence="1">The sequence shown here is derived from an EMBL/GenBank/DDBJ whole genome shotgun (WGS) entry which is preliminary data.</text>
</comment>
<dbReference type="RefSeq" id="WP_246347831.1">
    <property type="nucleotide sequence ID" value="NZ_JACHOR010000004.1"/>
</dbReference>
<dbReference type="EMBL" id="JACHOR010000004">
    <property type="protein sequence ID" value="MBB5746845.1"/>
    <property type="molecule type" value="Genomic_DNA"/>
</dbReference>
<dbReference type="InterPro" id="IPR019285">
    <property type="entry name" value="DUF2336"/>
</dbReference>
<evidence type="ECO:0000313" key="1">
    <source>
        <dbReference type="EMBL" id="MBB5746845.1"/>
    </source>
</evidence>
<organism evidence="1 2">
    <name type="scientific">Brevundimonas variabilis</name>
    <dbReference type="NCBI Taxonomy" id="74312"/>
    <lineage>
        <taxon>Bacteria</taxon>
        <taxon>Pseudomonadati</taxon>
        <taxon>Pseudomonadota</taxon>
        <taxon>Alphaproteobacteria</taxon>
        <taxon>Caulobacterales</taxon>
        <taxon>Caulobacteraceae</taxon>
        <taxon>Brevundimonas</taxon>
    </lineage>
</organism>
<sequence length="369" mass="40455">MTDSVPTPGQTPDRLSRLPDLIAMASESSSERRRELLRELSEHFFGSPAHGEAEAELYSDVFTRLLADMETAVRAELSQRFSTRLNAPRSLIRRFASDEIEVAEPVLQGSPVLTDEDLLAVVRTQGQGHLRAVSRRASVSEVVSDVIVARSDDETLQTLLENEGASLSRQASESAIDRAKGNPDLHAVVVDRKTLPPDLLNEMYFVVESELRRRIVARNAALDPDLLETAISAGLARLGTEDGVLPRDYLDALALVKTNRSGRTLSSIEIARILRSGNQTAFRIALAEVSDVDFYTVSRIMEQGEIDGLAVLCRAANLDGPLFLTIALSVLGNTASAMGKARAYALHYAELGQDAATRTLRFWRMRRAA</sequence>
<accession>A0A7W9FF13</accession>
<reference evidence="1 2" key="1">
    <citation type="submission" date="2020-08" db="EMBL/GenBank/DDBJ databases">
        <title>Genomic Encyclopedia of Type Strains, Phase IV (KMG-IV): sequencing the most valuable type-strain genomes for metagenomic binning, comparative biology and taxonomic classification.</title>
        <authorList>
            <person name="Goeker M."/>
        </authorList>
    </citation>
    <scope>NUCLEOTIDE SEQUENCE [LARGE SCALE GENOMIC DNA]</scope>
    <source>
        <strain evidence="1 2">DSM 4737</strain>
    </source>
</reference>
<dbReference type="PIRSF" id="PIRSF035865">
    <property type="entry name" value="UCP035865"/>
    <property type="match status" value="1"/>
</dbReference>
<evidence type="ECO:0000313" key="2">
    <source>
        <dbReference type="Proteomes" id="UP000545037"/>
    </source>
</evidence>
<name>A0A7W9FF13_9CAUL</name>
<gene>
    <name evidence="1" type="ORF">GGR13_002452</name>
</gene>
<keyword evidence="2" id="KW-1185">Reference proteome</keyword>
<dbReference type="InterPro" id="IPR014598">
    <property type="entry name" value="UCP035865"/>
</dbReference>
<proteinExistence type="predicted"/>
<dbReference type="Pfam" id="PF10098">
    <property type="entry name" value="DUF2336"/>
    <property type="match status" value="1"/>
</dbReference>